<sequence length="199" mass="21886">KEVLSQDSCVSPPTKPIKLVGYYPAYKPNNLKPGKDFNISTSLDYLNYVAYGPNDLVNNVNNINSGGDPVSIFGKLNHYSKLNDLIDIDYPSKFQCNPSIGTNFSDFISSIESQLLQSGISNTKILTITAGQYPPANMSFEGISFVNIQAFRLNINTGNASAGIEQIKAIQNFWNFASLEDSKLVLAVEFGETRKKAEK</sequence>
<evidence type="ECO:0000313" key="2">
    <source>
        <dbReference type="Proteomes" id="UP000789702"/>
    </source>
</evidence>
<comment type="caution">
    <text evidence="1">The sequence shown here is derived from an EMBL/GenBank/DDBJ whole genome shotgun (WGS) entry which is preliminary data.</text>
</comment>
<accession>A0ACA9PKE3</accession>
<name>A0ACA9PKE3_9GLOM</name>
<organism evidence="1 2">
    <name type="scientific">Dentiscutata heterogama</name>
    <dbReference type="NCBI Taxonomy" id="1316150"/>
    <lineage>
        <taxon>Eukaryota</taxon>
        <taxon>Fungi</taxon>
        <taxon>Fungi incertae sedis</taxon>
        <taxon>Mucoromycota</taxon>
        <taxon>Glomeromycotina</taxon>
        <taxon>Glomeromycetes</taxon>
        <taxon>Diversisporales</taxon>
        <taxon>Gigasporaceae</taxon>
        <taxon>Dentiscutata</taxon>
    </lineage>
</organism>
<feature type="non-terminal residue" evidence="1">
    <location>
        <position position="199"/>
    </location>
</feature>
<evidence type="ECO:0000313" key="1">
    <source>
        <dbReference type="EMBL" id="CAG8710625.1"/>
    </source>
</evidence>
<protein>
    <submittedName>
        <fullName evidence="1">7271_t:CDS:1</fullName>
    </submittedName>
</protein>
<dbReference type="Proteomes" id="UP000789702">
    <property type="component" value="Unassembled WGS sequence"/>
</dbReference>
<reference evidence="1" key="1">
    <citation type="submission" date="2021-06" db="EMBL/GenBank/DDBJ databases">
        <authorList>
            <person name="Kallberg Y."/>
            <person name="Tangrot J."/>
            <person name="Rosling A."/>
        </authorList>
    </citation>
    <scope>NUCLEOTIDE SEQUENCE</scope>
    <source>
        <strain evidence="1">IL203A</strain>
    </source>
</reference>
<gene>
    <name evidence="1" type="ORF">DHETER_LOCUS12243</name>
</gene>
<feature type="non-terminal residue" evidence="1">
    <location>
        <position position="1"/>
    </location>
</feature>
<proteinExistence type="predicted"/>
<keyword evidence="2" id="KW-1185">Reference proteome</keyword>
<dbReference type="EMBL" id="CAJVPU010029389">
    <property type="protein sequence ID" value="CAG8710625.1"/>
    <property type="molecule type" value="Genomic_DNA"/>
</dbReference>